<dbReference type="SUPFAM" id="SSF46689">
    <property type="entry name" value="Homeodomain-like"/>
    <property type="match status" value="1"/>
</dbReference>
<reference evidence="6 7" key="1">
    <citation type="submission" date="2017-08" db="EMBL/GenBank/DDBJ databases">
        <title>Infants hospitalized years apart are colonized by the same room-sourced microbial strains.</title>
        <authorList>
            <person name="Brooks B."/>
            <person name="Olm M.R."/>
            <person name="Firek B.A."/>
            <person name="Baker R."/>
            <person name="Thomas B.C."/>
            <person name="Morowitz M.J."/>
            <person name="Banfield J.F."/>
        </authorList>
    </citation>
    <scope>NUCLEOTIDE SEQUENCE [LARGE SCALE GENOMIC DNA]</scope>
    <source>
        <strain evidence="6">S2_003_000_R2_4</strain>
    </source>
</reference>
<dbReference type="PANTHER" id="PTHR30055:SF234">
    <property type="entry name" value="HTH-TYPE TRANSCRIPTIONAL REGULATOR BETI"/>
    <property type="match status" value="1"/>
</dbReference>
<dbReference type="InterPro" id="IPR009057">
    <property type="entry name" value="Homeodomain-like_sf"/>
</dbReference>
<dbReference type="AlphaFoldDB" id="A0A2W5VEJ7"/>
<protein>
    <recommendedName>
        <fullName evidence="5">HTH tetR-type domain-containing protein</fullName>
    </recommendedName>
</protein>
<dbReference type="GO" id="GO:0003700">
    <property type="term" value="F:DNA-binding transcription factor activity"/>
    <property type="evidence" value="ECO:0007669"/>
    <property type="project" value="TreeGrafter"/>
</dbReference>
<dbReference type="InterPro" id="IPR036271">
    <property type="entry name" value="Tet_transcr_reg_TetR-rel_C_sf"/>
</dbReference>
<dbReference type="Proteomes" id="UP000249393">
    <property type="component" value="Unassembled WGS sequence"/>
</dbReference>
<dbReference type="Pfam" id="PF09209">
    <property type="entry name" value="CecR_C"/>
    <property type="match status" value="1"/>
</dbReference>
<dbReference type="PANTHER" id="PTHR30055">
    <property type="entry name" value="HTH-TYPE TRANSCRIPTIONAL REGULATOR RUTR"/>
    <property type="match status" value="1"/>
</dbReference>
<dbReference type="InterPro" id="IPR015292">
    <property type="entry name" value="Tscrpt_reg_YbiH_C"/>
</dbReference>
<dbReference type="Gene3D" id="1.10.357.10">
    <property type="entry name" value="Tetracycline Repressor, domain 2"/>
    <property type="match status" value="1"/>
</dbReference>
<dbReference type="Gene3D" id="1.10.10.60">
    <property type="entry name" value="Homeodomain-like"/>
    <property type="match status" value="1"/>
</dbReference>
<keyword evidence="3" id="KW-0804">Transcription</keyword>
<proteinExistence type="predicted"/>
<sequence length="230" mass="25761">MFDFVQVIAASSRPMRRKSEESRREDAALTRARLLEAGLKAFARHTYEAASVRDIAAQAGVTVAMVSYHFRGKEGLYIAVAELIAERGLELIGPAQDKAREILGGARPDRDTLVAAISQVLRALLEAHSEDGSLDWARILLREQLNPSPATQVLHEKLTRPYMTVLAELLAALDGRAVERRDMIRAFSLLGQAIVFRTTRHASIALLGQEQRTPEDYDEMMRLIERQLRD</sequence>
<dbReference type="InterPro" id="IPR001647">
    <property type="entry name" value="HTH_TetR"/>
</dbReference>
<feature type="DNA-binding region" description="H-T-H motif" evidence="4">
    <location>
        <begin position="51"/>
        <end position="70"/>
    </location>
</feature>
<evidence type="ECO:0000256" key="4">
    <source>
        <dbReference type="PROSITE-ProRule" id="PRU00335"/>
    </source>
</evidence>
<organism evidence="6 7">
    <name type="scientific">Caulobacter segnis</name>
    <dbReference type="NCBI Taxonomy" id="88688"/>
    <lineage>
        <taxon>Bacteria</taxon>
        <taxon>Pseudomonadati</taxon>
        <taxon>Pseudomonadota</taxon>
        <taxon>Alphaproteobacteria</taxon>
        <taxon>Caulobacterales</taxon>
        <taxon>Caulobacteraceae</taxon>
        <taxon>Caulobacter</taxon>
    </lineage>
</organism>
<dbReference type="SUPFAM" id="SSF48498">
    <property type="entry name" value="Tetracyclin repressor-like, C-terminal domain"/>
    <property type="match status" value="1"/>
</dbReference>
<accession>A0A2W5VEJ7</accession>
<dbReference type="GO" id="GO:0000976">
    <property type="term" value="F:transcription cis-regulatory region binding"/>
    <property type="evidence" value="ECO:0007669"/>
    <property type="project" value="TreeGrafter"/>
</dbReference>
<evidence type="ECO:0000259" key="5">
    <source>
        <dbReference type="PROSITE" id="PS50977"/>
    </source>
</evidence>
<evidence type="ECO:0000313" key="7">
    <source>
        <dbReference type="Proteomes" id="UP000249393"/>
    </source>
</evidence>
<evidence type="ECO:0000256" key="2">
    <source>
        <dbReference type="ARBA" id="ARBA00023125"/>
    </source>
</evidence>
<dbReference type="EMBL" id="QFQZ01000020">
    <property type="protein sequence ID" value="PZR34966.1"/>
    <property type="molecule type" value="Genomic_DNA"/>
</dbReference>
<gene>
    <name evidence="6" type="ORF">DI526_08560</name>
</gene>
<feature type="domain" description="HTH tetR-type" evidence="5">
    <location>
        <begin position="28"/>
        <end position="88"/>
    </location>
</feature>
<comment type="caution">
    <text evidence="6">The sequence shown here is derived from an EMBL/GenBank/DDBJ whole genome shotgun (WGS) entry which is preliminary data.</text>
</comment>
<dbReference type="Pfam" id="PF00440">
    <property type="entry name" value="TetR_N"/>
    <property type="match status" value="1"/>
</dbReference>
<evidence type="ECO:0000313" key="6">
    <source>
        <dbReference type="EMBL" id="PZR34966.1"/>
    </source>
</evidence>
<keyword evidence="2 4" id="KW-0238">DNA-binding</keyword>
<evidence type="ECO:0000256" key="1">
    <source>
        <dbReference type="ARBA" id="ARBA00023015"/>
    </source>
</evidence>
<keyword evidence="1" id="KW-0805">Transcription regulation</keyword>
<dbReference type="PROSITE" id="PS50977">
    <property type="entry name" value="HTH_TETR_2"/>
    <property type="match status" value="1"/>
</dbReference>
<name>A0A2W5VEJ7_9CAUL</name>
<evidence type="ECO:0000256" key="3">
    <source>
        <dbReference type="ARBA" id="ARBA00023163"/>
    </source>
</evidence>
<dbReference type="InterPro" id="IPR050109">
    <property type="entry name" value="HTH-type_TetR-like_transc_reg"/>
</dbReference>